<dbReference type="Proteomes" id="UP000051679">
    <property type="component" value="Unassembled WGS sequence"/>
</dbReference>
<evidence type="ECO:0000256" key="5">
    <source>
        <dbReference type="ARBA" id="ARBA00022692"/>
    </source>
</evidence>
<keyword evidence="11" id="KW-0407">Ion channel</keyword>
<comment type="similarity">
    <text evidence="2">Belongs to the TMEM175 family.</text>
</comment>
<feature type="transmembrane region" description="Helical" evidence="13">
    <location>
        <begin position="41"/>
        <end position="60"/>
    </location>
</feature>
<dbReference type="GO" id="GO:0016020">
    <property type="term" value="C:membrane"/>
    <property type="evidence" value="ECO:0007669"/>
    <property type="project" value="UniProtKB-SubCell"/>
</dbReference>
<keyword evidence="4" id="KW-0633">Potassium transport</keyword>
<keyword evidence="6" id="KW-0631">Potassium channel</keyword>
<evidence type="ECO:0000256" key="2">
    <source>
        <dbReference type="ARBA" id="ARBA00006920"/>
    </source>
</evidence>
<comment type="caution">
    <text evidence="14">The sequence shown here is derived from an EMBL/GenBank/DDBJ whole genome shotgun (WGS) entry which is preliminary data.</text>
</comment>
<evidence type="ECO:0000256" key="10">
    <source>
        <dbReference type="ARBA" id="ARBA00023136"/>
    </source>
</evidence>
<dbReference type="PANTHER" id="PTHR31462:SF5">
    <property type="entry name" value="ENDOSOMAL_LYSOSOMAL PROTON CHANNEL TMEM175"/>
    <property type="match status" value="1"/>
</dbReference>
<evidence type="ECO:0000256" key="8">
    <source>
        <dbReference type="ARBA" id="ARBA00022989"/>
    </source>
</evidence>
<keyword evidence="10 13" id="KW-0472">Membrane</keyword>
<feature type="transmembrane region" description="Helical" evidence="13">
    <location>
        <begin position="145"/>
        <end position="167"/>
    </location>
</feature>
<comment type="subcellular location">
    <subcellularLocation>
        <location evidence="1">Membrane</location>
        <topology evidence="1">Multi-pass membrane protein</topology>
    </subcellularLocation>
</comment>
<dbReference type="Pfam" id="PF06736">
    <property type="entry name" value="TMEM175"/>
    <property type="match status" value="1"/>
</dbReference>
<keyword evidence="8 13" id="KW-1133">Transmembrane helix</keyword>
<dbReference type="PANTHER" id="PTHR31462">
    <property type="entry name" value="ENDOSOMAL/LYSOSOMAL POTASSIUM CHANNEL TMEM175"/>
    <property type="match status" value="1"/>
</dbReference>
<dbReference type="AlphaFoldDB" id="A0A0R1ZJ51"/>
<accession>A0A0R1ZJ51</accession>
<evidence type="ECO:0000313" key="14">
    <source>
        <dbReference type="EMBL" id="KRM55009.1"/>
    </source>
</evidence>
<evidence type="ECO:0000256" key="13">
    <source>
        <dbReference type="SAM" id="Phobius"/>
    </source>
</evidence>
<dbReference type="GO" id="GO:0015252">
    <property type="term" value="F:proton channel activity"/>
    <property type="evidence" value="ECO:0007669"/>
    <property type="project" value="InterPro"/>
</dbReference>
<dbReference type="GO" id="GO:0005267">
    <property type="term" value="F:potassium channel activity"/>
    <property type="evidence" value="ECO:0007669"/>
    <property type="project" value="UniProtKB-KW"/>
</dbReference>
<gene>
    <name evidence="14" type="ORF">FC18_GL001716</name>
</gene>
<evidence type="ECO:0000313" key="15">
    <source>
        <dbReference type="Proteomes" id="UP000051679"/>
    </source>
</evidence>
<evidence type="ECO:0000256" key="3">
    <source>
        <dbReference type="ARBA" id="ARBA00022448"/>
    </source>
</evidence>
<dbReference type="PATRIC" id="fig|1291052.5.peg.1755"/>
<sequence length="283" mass="32490">MIEIKKRLDAFADAIIAIIVTIMVLELPINIHGGNLDYLTMFKAIGVYAVSFCFVANIWYQHAQAFAEVETVARKTIIWDLILMFVLSLVPAQTRIMTSVETNTSVMMYGGLYLIVTFILRIIVKQIVHSKYTERDDMAKMYQAIYGDHNLELGGLILANIVLAYFYPKIAMILFIVITVRAFFTGSGEQAEMDDANAMTDTGRATFMDLNLAQKRGFMTALRRYITRERARGNYDNYAGQDWDQFAQRMDRQYHIAPADLHKWVDQANQPYHGRYAGRQVHR</sequence>
<feature type="transmembrane region" description="Helical" evidence="13">
    <location>
        <begin position="12"/>
        <end position="29"/>
    </location>
</feature>
<protein>
    <submittedName>
        <fullName evidence="14">Integral membrane protein</fullName>
    </submittedName>
</protein>
<proteinExistence type="inferred from homology"/>
<dbReference type="EMBL" id="AYYO01000037">
    <property type="protein sequence ID" value="KRM55009.1"/>
    <property type="molecule type" value="Genomic_DNA"/>
</dbReference>
<dbReference type="OrthoDB" id="7626281at2"/>
<comment type="catalytic activity">
    <reaction evidence="12">
        <text>K(+)(in) = K(+)(out)</text>
        <dbReference type="Rhea" id="RHEA:29463"/>
        <dbReference type="ChEBI" id="CHEBI:29103"/>
    </reaction>
</comment>
<evidence type="ECO:0000256" key="12">
    <source>
        <dbReference type="ARBA" id="ARBA00034430"/>
    </source>
</evidence>
<evidence type="ECO:0000256" key="11">
    <source>
        <dbReference type="ARBA" id="ARBA00023303"/>
    </source>
</evidence>
<dbReference type="RefSeq" id="WP_054678050.1">
    <property type="nucleotide sequence ID" value="NZ_AYYO01000037.1"/>
</dbReference>
<evidence type="ECO:0000256" key="1">
    <source>
        <dbReference type="ARBA" id="ARBA00004141"/>
    </source>
</evidence>
<keyword evidence="7" id="KW-0630">Potassium</keyword>
<organism evidence="14 15">
    <name type="scientific">Lacticaseibacillus sharpeae JCM 1186 = DSM 20505</name>
    <dbReference type="NCBI Taxonomy" id="1291052"/>
    <lineage>
        <taxon>Bacteria</taxon>
        <taxon>Bacillati</taxon>
        <taxon>Bacillota</taxon>
        <taxon>Bacilli</taxon>
        <taxon>Lactobacillales</taxon>
        <taxon>Lactobacillaceae</taxon>
        <taxon>Lacticaseibacillus</taxon>
    </lineage>
</organism>
<evidence type="ECO:0000256" key="9">
    <source>
        <dbReference type="ARBA" id="ARBA00023065"/>
    </source>
</evidence>
<dbReference type="STRING" id="1291052.FC18_GL001716"/>
<dbReference type="InterPro" id="IPR010617">
    <property type="entry name" value="TMEM175-like"/>
</dbReference>
<keyword evidence="9" id="KW-0406">Ion transport</keyword>
<keyword evidence="15" id="KW-1185">Reference proteome</keyword>
<evidence type="ECO:0000256" key="6">
    <source>
        <dbReference type="ARBA" id="ARBA00022826"/>
    </source>
</evidence>
<evidence type="ECO:0000256" key="4">
    <source>
        <dbReference type="ARBA" id="ARBA00022538"/>
    </source>
</evidence>
<evidence type="ECO:0000256" key="7">
    <source>
        <dbReference type="ARBA" id="ARBA00022958"/>
    </source>
</evidence>
<reference evidence="14 15" key="1">
    <citation type="journal article" date="2015" name="Genome Announc.">
        <title>Expanding the biotechnology potential of lactobacilli through comparative genomics of 213 strains and associated genera.</title>
        <authorList>
            <person name="Sun Z."/>
            <person name="Harris H.M."/>
            <person name="McCann A."/>
            <person name="Guo C."/>
            <person name="Argimon S."/>
            <person name="Zhang W."/>
            <person name="Yang X."/>
            <person name="Jeffery I.B."/>
            <person name="Cooney J.C."/>
            <person name="Kagawa T.F."/>
            <person name="Liu W."/>
            <person name="Song Y."/>
            <person name="Salvetti E."/>
            <person name="Wrobel A."/>
            <person name="Rasinkangas P."/>
            <person name="Parkhill J."/>
            <person name="Rea M.C."/>
            <person name="O'Sullivan O."/>
            <person name="Ritari J."/>
            <person name="Douillard F.P."/>
            <person name="Paul Ross R."/>
            <person name="Yang R."/>
            <person name="Briner A.E."/>
            <person name="Felis G.E."/>
            <person name="de Vos W.M."/>
            <person name="Barrangou R."/>
            <person name="Klaenhammer T.R."/>
            <person name="Caufield P.W."/>
            <person name="Cui Y."/>
            <person name="Zhang H."/>
            <person name="O'Toole P.W."/>
        </authorList>
    </citation>
    <scope>NUCLEOTIDE SEQUENCE [LARGE SCALE GENOMIC DNA]</scope>
    <source>
        <strain evidence="14 15">DSM 20505</strain>
    </source>
</reference>
<keyword evidence="5 13" id="KW-0812">Transmembrane</keyword>
<feature type="transmembrane region" description="Helical" evidence="13">
    <location>
        <begin position="72"/>
        <end position="94"/>
    </location>
</feature>
<keyword evidence="3" id="KW-0813">Transport</keyword>
<name>A0A0R1ZJ51_9LACO</name>
<feature type="transmembrane region" description="Helical" evidence="13">
    <location>
        <begin position="106"/>
        <end position="124"/>
    </location>
</feature>